<organism evidence="6 7">
    <name type="scientific">Streptacidiphilus monticola</name>
    <dbReference type="NCBI Taxonomy" id="2161674"/>
    <lineage>
        <taxon>Bacteria</taxon>
        <taxon>Bacillati</taxon>
        <taxon>Actinomycetota</taxon>
        <taxon>Actinomycetes</taxon>
        <taxon>Kitasatosporales</taxon>
        <taxon>Streptomycetaceae</taxon>
        <taxon>Streptacidiphilus</taxon>
    </lineage>
</organism>
<name>A0ABW1GC71_9ACTN</name>
<dbReference type="InterPro" id="IPR044878">
    <property type="entry name" value="UbiA_sf"/>
</dbReference>
<evidence type="ECO:0000256" key="1">
    <source>
        <dbReference type="ARBA" id="ARBA00004141"/>
    </source>
</evidence>
<protein>
    <submittedName>
        <fullName evidence="6">UbiA family prenyltransferase</fullName>
    </submittedName>
</protein>
<dbReference type="InterPro" id="IPR050475">
    <property type="entry name" value="Prenyltransferase_related"/>
</dbReference>
<sequence length="271" mass="27675">MFLARFVVAALLSSPDFRPGIRLVAGALAWTLATMAIYVFNGIADRVEDRANGSTRPISSGRLAVPHAVGGALAAGLLGLPLGLFAGGPAELVPLLAFLAAGYAYSGAPFRGKRHGASASALVLVLGAATYAGGWCVGGRGDTSPVLVLGAAMSLWMALVGAVVKDLSDVEGDRVAGRRTPVIVWGQTPTRIVASANALLVGGGYLAAALCWAPALAPSAGVVLGGAAVLAVLTALTRHSIDRGERRRPYRAFMVTQYLAHALALLWLAAN</sequence>
<feature type="transmembrane region" description="Helical" evidence="5">
    <location>
        <begin position="221"/>
        <end position="238"/>
    </location>
</feature>
<comment type="caution">
    <text evidence="6">The sequence shown here is derived from an EMBL/GenBank/DDBJ whole genome shotgun (WGS) entry which is preliminary data.</text>
</comment>
<dbReference type="Pfam" id="PF01040">
    <property type="entry name" value="UbiA"/>
    <property type="match status" value="1"/>
</dbReference>
<dbReference type="Proteomes" id="UP001596174">
    <property type="component" value="Unassembled WGS sequence"/>
</dbReference>
<feature type="transmembrane region" description="Helical" evidence="5">
    <location>
        <begin position="117"/>
        <end position="134"/>
    </location>
</feature>
<feature type="transmembrane region" description="Helical" evidence="5">
    <location>
        <begin position="20"/>
        <end position="43"/>
    </location>
</feature>
<reference evidence="7" key="1">
    <citation type="journal article" date="2019" name="Int. J. Syst. Evol. Microbiol.">
        <title>The Global Catalogue of Microorganisms (GCM) 10K type strain sequencing project: providing services to taxonomists for standard genome sequencing and annotation.</title>
        <authorList>
            <consortium name="The Broad Institute Genomics Platform"/>
            <consortium name="The Broad Institute Genome Sequencing Center for Infectious Disease"/>
            <person name="Wu L."/>
            <person name="Ma J."/>
        </authorList>
    </citation>
    <scope>NUCLEOTIDE SEQUENCE [LARGE SCALE GENOMIC DNA]</scope>
    <source>
        <strain evidence="7">JCM 4816</strain>
    </source>
</reference>
<dbReference type="EMBL" id="JBHSQJ010000150">
    <property type="protein sequence ID" value="MFC5911227.1"/>
    <property type="molecule type" value="Genomic_DNA"/>
</dbReference>
<evidence type="ECO:0000313" key="6">
    <source>
        <dbReference type="EMBL" id="MFC5911227.1"/>
    </source>
</evidence>
<keyword evidence="7" id="KW-1185">Reference proteome</keyword>
<comment type="subcellular location">
    <subcellularLocation>
        <location evidence="1">Membrane</location>
        <topology evidence="1">Multi-pass membrane protein</topology>
    </subcellularLocation>
</comment>
<dbReference type="InterPro" id="IPR000537">
    <property type="entry name" value="UbiA_prenyltransferase"/>
</dbReference>
<feature type="transmembrane region" description="Helical" evidence="5">
    <location>
        <begin position="146"/>
        <end position="164"/>
    </location>
</feature>
<proteinExistence type="predicted"/>
<evidence type="ECO:0000256" key="5">
    <source>
        <dbReference type="SAM" id="Phobius"/>
    </source>
</evidence>
<evidence type="ECO:0000256" key="4">
    <source>
        <dbReference type="ARBA" id="ARBA00023136"/>
    </source>
</evidence>
<accession>A0ABW1GC71</accession>
<keyword evidence="3 5" id="KW-1133">Transmembrane helix</keyword>
<evidence type="ECO:0000256" key="3">
    <source>
        <dbReference type="ARBA" id="ARBA00022989"/>
    </source>
</evidence>
<evidence type="ECO:0000313" key="7">
    <source>
        <dbReference type="Proteomes" id="UP001596174"/>
    </source>
</evidence>
<dbReference type="Gene3D" id="1.10.357.140">
    <property type="entry name" value="UbiA prenyltransferase"/>
    <property type="match status" value="1"/>
</dbReference>
<dbReference type="PANTHER" id="PTHR42723:SF1">
    <property type="entry name" value="CHLOROPHYLL SYNTHASE, CHLOROPLASTIC"/>
    <property type="match status" value="1"/>
</dbReference>
<dbReference type="RefSeq" id="WP_380589811.1">
    <property type="nucleotide sequence ID" value="NZ_JBHSQJ010000150.1"/>
</dbReference>
<gene>
    <name evidence="6" type="ORF">ACFP3V_28985</name>
</gene>
<dbReference type="Gene3D" id="1.20.120.1780">
    <property type="entry name" value="UbiA prenyltransferase"/>
    <property type="match status" value="1"/>
</dbReference>
<feature type="transmembrane region" description="Helical" evidence="5">
    <location>
        <begin position="250"/>
        <end position="270"/>
    </location>
</feature>
<feature type="transmembrane region" description="Helical" evidence="5">
    <location>
        <begin position="64"/>
        <end position="86"/>
    </location>
</feature>
<evidence type="ECO:0000256" key="2">
    <source>
        <dbReference type="ARBA" id="ARBA00022692"/>
    </source>
</evidence>
<dbReference type="PANTHER" id="PTHR42723">
    <property type="entry name" value="CHLOROPHYLL SYNTHASE"/>
    <property type="match status" value="1"/>
</dbReference>
<keyword evidence="2 5" id="KW-0812">Transmembrane</keyword>
<keyword evidence="4 5" id="KW-0472">Membrane</keyword>